<evidence type="ECO:0000313" key="3">
    <source>
        <dbReference type="EMBL" id="CAF3767733.1"/>
    </source>
</evidence>
<dbReference type="Proteomes" id="UP000663874">
    <property type="component" value="Unassembled WGS sequence"/>
</dbReference>
<proteinExistence type="predicted"/>
<dbReference type="Proteomes" id="UP000663889">
    <property type="component" value="Unassembled WGS sequence"/>
</dbReference>
<gene>
    <name evidence="3" type="ORF">FNK824_LOCUS13176</name>
    <name evidence="2" type="ORF">SEV965_LOCUS1797</name>
</gene>
<evidence type="ECO:0000313" key="4">
    <source>
        <dbReference type="Proteomes" id="UP000663889"/>
    </source>
</evidence>
<sequence length="159" mass="18588">MTCNNSTNIFLIGLISSMKTDIRTTNVDQQQLMTFARRRANLHRTTYWAQWIRQFHRHGHLFISPTLTIACILPQLVLTVLLSCVDVNSKWLLRLNTSFALIIHIPQAATFFLFIVPSRAYFEVFRHHSWIGKRLYRLRKQHNTIIPLTILNAGTAMRI</sequence>
<keyword evidence="1" id="KW-0472">Membrane</keyword>
<keyword evidence="1" id="KW-1133">Transmembrane helix</keyword>
<name>A0A813U9M0_9BILA</name>
<dbReference type="AlphaFoldDB" id="A0A813U9M0"/>
<keyword evidence="1" id="KW-0812">Transmembrane</keyword>
<dbReference type="EMBL" id="CAJNOU010000036">
    <property type="protein sequence ID" value="CAF0824596.1"/>
    <property type="molecule type" value="Genomic_DNA"/>
</dbReference>
<accession>A0A813U9M0</accession>
<reference evidence="2" key="1">
    <citation type="submission" date="2021-02" db="EMBL/GenBank/DDBJ databases">
        <authorList>
            <person name="Nowell W R."/>
        </authorList>
    </citation>
    <scope>NUCLEOTIDE SEQUENCE</scope>
</reference>
<evidence type="ECO:0000313" key="2">
    <source>
        <dbReference type="EMBL" id="CAF0824596.1"/>
    </source>
</evidence>
<protein>
    <submittedName>
        <fullName evidence="2">Uncharacterized protein</fullName>
    </submittedName>
</protein>
<organism evidence="2 4">
    <name type="scientific">Rotaria sordida</name>
    <dbReference type="NCBI Taxonomy" id="392033"/>
    <lineage>
        <taxon>Eukaryota</taxon>
        <taxon>Metazoa</taxon>
        <taxon>Spiralia</taxon>
        <taxon>Gnathifera</taxon>
        <taxon>Rotifera</taxon>
        <taxon>Eurotatoria</taxon>
        <taxon>Bdelloidea</taxon>
        <taxon>Philodinida</taxon>
        <taxon>Philodinidae</taxon>
        <taxon>Rotaria</taxon>
    </lineage>
</organism>
<comment type="caution">
    <text evidence="2">The sequence shown here is derived from an EMBL/GenBank/DDBJ whole genome shotgun (WGS) entry which is preliminary data.</text>
</comment>
<evidence type="ECO:0000256" key="1">
    <source>
        <dbReference type="SAM" id="Phobius"/>
    </source>
</evidence>
<feature type="transmembrane region" description="Helical" evidence="1">
    <location>
        <begin position="95"/>
        <end position="116"/>
    </location>
</feature>
<dbReference type="EMBL" id="CAJOBE010001706">
    <property type="protein sequence ID" value="CAF3767733.1"/>
    <property type="molecule type" value="Genomic_DNA"/>
</dbReference>
<feature type="transmembrane region" description="Helical" evidence="1">
    <location>
        <begin position="61"/>
        <end position="83"/>
    </location>
</feature>